<proteinExistence type="predicted"/>
<evidence type="ECO:0000256" key="2">
    <source>
        <dbReference type="ARBA" id="ARBA00023163"/>
    </source>
</evidence>
<feature type="compositionally biased region" description="Basic and acidic residues" evidence="3">
    <location>
        <begin position="206"/>
        <end position="222"/>
    </location>
</feature>
<sequence length="222" mass="23541">MARPRTPLLSLEKIHTGALELVDELGDFTIPQLARRLGVSPSSLYHHVQGRPEIINGMRSIIGAQALASEGFPPGQGSWQEQAAAWTRNYRRVLSLHAKAIPLLVGEAVTDSPTLEIYERLASLLAGAGFDDAQVILGISVLDILCLGSSVDTAGPSAAWQATPDTEPVLHRAMATGREPIGVRSDAAFEAGLSAALAYLASLPRPEPDPTPEAKPDRSAAR</sequence>
<dbReference type="Pfam" id="PF02909">
    <property type="entry name" value="TetR_C_1"/>
    <property type="match status" value="1"/>
</dbReference>
<keyword evidence="2" id="KW-0804">Transcription</keyword>
<gene>
    <name evidence="5" type="ORF">LJ757_06685</name>
</gene>
<evidence type="ECO:0000256" key="1">
    <source>
        <dbReference type="ARBA" id="ARBA00023015"/>
    </source>
</evidence>
<accession>A0A9X1SCA6</accession>
<dbReference type="SUPFAM" id="SSF48498">
    <property type="entry name" value="Tetracyclin repressor-like, C-terminal domain"/>
    <property type="match status" value="1"/>
</dbReference>
<dbReference type="Proteomes" id="UP001139158">
    <property type="component" value="Unassembled WGS sequence"/>
</dbReference>
<dbReference type="InterPro" id="IPR036271">
    <property type="entry name" value="Tet_transcr_reg_TetR-rel_C_sf"/>
</dbReference>
<dbReference type="InterPro" id="IPR009057">
    <property type="entry name" value="Homeodomain-like_sf"/>
</dbReference>
<name>A0A9X1SCA6_9MICC</name>
<dbReference type="GO" id="GO:0045892">
    <property type="term" value="P:negative regulation of DNA-templated transcription"/>
    <property type="evidence" value="ECO:0007669"/>
    <property type="project" value="InterPro"/>
</dbReference>
<evidence type="ECO:0000313" key="5">
    <source>
        <dbReference type="EMBL" id="MCC3297491.1"/>
    </source>
</evidence>
<keyword evidence="1" id="KW-0805">Transcription regulation</keyword>
<feature type="region of interest" description="Disordered" evidence="3">
    <location>
        <begin position="202"/>
        <end position="222"/>
    </location>
</feature>
<organism evidence="5 6">
    <name type="scientific">Arthrobacter caoxuetaonis</name>
    <dbReference type="NCBI Taxonomy" id="2886935"/>
    <lineage>
        <taxon>Bacteria</taxon>
        <taxon>Bacillati</taxon>
        <taxon>Actinomycetota</taxon>
        <taxon>Actinomycetes</taxon>
        <taxon>Micrococcales</taxon>
        <taxon>Micrococcaceae</taxon>
        <taxon>Arthrobacter</taxon>
    </lineage>
</organism>
<evidence type="ECO:0000256" key="3">
    <source>
        <dbReference type="SAM" id="MobiDB-lite"/>
    </source>
</evidence>
<protein>
    <submittedName>
        <fullName evidence="5">TetR/AcrR family transcriptional regulator</fullName>
    </submittedName>
</protein>
<dbReference type="AlphaFoldDB" id="A0A9X1SCA6"/>
<feature type="domain" description="Tetracycline repressor TetR C-terminal" evidence="4">
    <location>
        <begin position="74"/>
        <end position="181"/>
    </location>
</feature>
<evidence type="ECO:0000259" key="4">
    <source>
        <dbReference type="Pfam" id="PF02909"/>
    </source>
</evidence>
<reference evidence="5" key="1">
    <citation type="submission" date="2021-10" db="EMBL/GenBank/DDBJ databases">
        <title>Novel species in genus Arthrobacter.</title>
        <authorList>
            <person name="Liu Y."/>
        </authorList>
    </citation>
    <scope>NUCLEOTIDE SEQUENCE</scope>
    <source>
        <strain evidence="5">Zg-Y453</strain>
    </source>
</reference>
<dbReference type="Gene3D" id="1.10.357.10">
    <property type="entry name" value="Tetracycline Repressor, domain 2"/>
    <property type="match status" value="1"/>
</dbReference>
<comment type="caution">
    <text evidence="5">The sequence shown here is derived from an EMBL/GenBank/DDBJ whole genome shotgun (WGS) entry which is preliminary data.</text>
</comment>
<dbReference type="InterPro" id="IPR004111">
    <property type="entry name" value="Repressor_TetR_C"/>
</dbReference>
<evidence type="ECO:0000313" key="6">
    <source>
        <dbReference type="Proteomes" id="UP001139158"/>
    </source>
</evidence>
<keyword evidence="6" id="KW-1185">Reference proteome</keyword>
<dbReference type="RefSeq" id="WP_227895379.1">
    <property type="nucleotide sequence ID" value="NZ_CP099466.1"/>
</dbReference>
<dbReference type="EMBL" id="JAJFZV010000005">
    <property type="protein sequence ID" value="MCC3297491.1"/>
    <property type="molecule type" value="Genomic_DNA"/>
</dbReference>
<dbReference type="SUPFAM" id="SSF46689">
    <property type="entry name" value="Homeodomain-like"/>
    <property type="match status" value="1"/>
</dbReference>